<reference evidence="14 15" key="2">
    <citation type="journal article" date="2011" name="ISME J.">
        <title>RNA-seq reveals cooperative metabolic interactions between two termite-gut spirochete species in co-culture.</title>
        <authorList>
            <person name="Rosenthal A.Z."/>
            <person name="Matson E.G."/>
            <person name="Eldar A."/>
            <person name="Leadbetter J.R."/>
        </authorList>
    </citation>
    <scope>NUCLEOTIDE SEQUENCE [LARGE SCALE GENOMIC DNA]</scope>
    <source>
        <strain evidence="15">ATCC BAA-888 / DSM 13862 / ZAS-9</strain>
    </source>
</reference>
<keyword evidence="11" id="KW-0413">Isomerase</keyword>
<evidence type="ECO:0000256" key="5">
    <source>
        <dbReference type="ARBA" id="ARBA00022989"/>
    </source>
</evidence>
<dbReference type="InterPro" id="IPR027304">
    <property type="entry name" value="Trigger_fact/SurA_dom_sf"/>
</dbReference>
<dbReference type="PANTHER" id="PTHR47529">
    <property type="entry name" value="PEPTIDYL-PROLYL CIS-TRANS ISOMERASE D"/>
    <property type="match status" value="1"/>
</dbReference>
<evidence type="ECO:0000256" key="2">
    <source>
        <dbReference type="ARBA" id="ARBA00022475"/>
    </source>
</evidence>
<dbReference type="eggNOG" id="COG0760">
    <property type="taxonomic scope" value="Bacteria"/>
</dbReference>
<dbReference type="SUPFAM" id="SSF109998">
    <property type="entry name" value="Triger factor/SurA peptide-binding domain-like"/>
    <property type="match status" value="1"/>
</dbReference>
<name>F5Y7C0_LEAAZ</name>
<keyword evidence="15" id="KW-1185">Reference proteome</keyword>
<dbReference type="AlphaFoldDB" id="F5Y7C0"/>
<comment type="similarity">
    <text evidence="8">Belongs to the PpiD chaperone family.</text>
</comment>
<evidence type="ECO:0000256" key="3">
    <source>
        <dbReference type="ARBA" id="ARBA00022519"/>
    </source>
</evidence>
<dbReference type="EMBL" id="CP001841">
    <property type="protein sequence ID" value="AEF81309.1"/>
    <property type="molecule type" value="Genomic_DNA"/>
</dbReference>
<evidence type="ECO:0000256" key="8">
    <source>
        <dbReference type="ARBA" id="ARBA00038408"/>
    </source>
</evidence>
<dbReference type="InterPro" id="IPR000297">
    <property type="entry name" value="PPIase_PpiC"/>
</dbReference>
<dbReference type="InterPro" id="IPR052029">
    <property type="entry name" value="PpiD_chaperone"/>
</dbReference>
<keyword evidence="3" id="KW-0997">Cell inner membrane</keyword>
<evidence type="ECO:0000256" key="7">
    <source>
        <dbReference type="ARBA" id="ARBA00023186"/>
    </source>
</evidence>
<dbReference type="Pfam" id="PF13624">
    <property type="entry name" value="SurA_N_3"/>
    <property type="match status" value="1"/>
</dbReference>
<dbReference type="HOGENOM" id="CLU_038047_0_0_12"/>
<dbReference type="SUPFAM" id="SSF54534">
    <property type="entry name" value="FKBP-like"/>
    <property type="match status" value="1"/>
</dbReference>
<reference evidence="15" key="1">
    <citation type="submission" date="2009-12" db="EMBL/GenBank/DDBJ databases">
        <title>Complete sequence of Treponema azotonutricium strain ZAS-9.</title>
        <authorList>
            <person name="Tetu S.G."/>
            <person name="Matson E."/>
            <person name="Ren Q."/>
            <person name="Seshadri R."/>
            <person name="Elbourne L."/>
            <person name="Hassan K.A."/>
            <person name="Durkin A."/>
            <person name="Radune D."/>
            <person name="Mohamoud Y."/>
            <person name="Shay R."/>
            <person name="Jin S."/>
            <person name="Zhang X."/>
            <person name="Lucey K."/>
            <person name="Ballor N.R."/>
            <person name="Ottesen E."/>
            <person name="Rosenthal R."/>
            <person name="Allen A."/>
            <person name="Leadbetter J.R."/>
            <person name="Paulsen I.T."/>
        </authorList>
    </citation>
    <scope>NUCLEOTIDE SEQUENCE [LARGE SCALE GENOMIC DNA]</scope>
    <source>
        <strain evidence="15">ATCC BAA-888 / DSM 13862 / ZAS-9</strain>
    </source>
</reference>
<accession>F5Y7C0</accession>
<dbReference type="KEGG" id="taz:TREAZ_3513"/>
<dbReference type="PANTHER" id="PTHR47529:SF1">
    <property type="entry name" value="PERIPLASMIC CHAPERONE PPID"/>
    <property type="match status" value="1"/>
</dbReference>
<comment type="subcellular location">
    <subcellularLocation>
        <location evidence="1">Cell inner membrane</location>
        <topology evidence="1">Single-pass type II membrane protein</topology>
        <orientation evidence="1">Periplasmic side</orientation>
    </subcellularLocation>
</comment>
<keyword evidence="6 12" id="KW-0472">Membrane</keyword>
<organism evidence="14 15">
    <name type="scientific">Leadbettera azotonutricia (strain ATCC BAA-888 / DSM 13862 / ZAS-9)</name>
    <name type="common">Treponema azotonutricium</name>
    <dbReference type="NCBI Taxonomy" id="545695"/>
    <lineage>
        <taxon>Bacteria</taxon>
        <taxon>Pseudomonadati</taxon>
        <taxon>Spirochaetota</taxon>
        <taxon>Spirochaetia</taxon>
        <taxon>Spirochaetales</taxon>
        <taxon>Breznakiellaceae</taxon>
        <taxon>Leadbettera</taxon>
    </lineage>
</organism>
<dbReference type="Proteomes" id="UP000009222">
    <property type="component" value="Chromosome"/>
</dbReference>
<keyword evidence="4 12" id="KW-0812">Transmembrane</keyword>
<keyword evidence="7" id="KW-0143">Chaperone</keyword>
<dbReference type="GO" id="GO:0003755">
    <property type="term" value="F:peptidyl-prolyl cis-trans isomerase activity"/>
    <property type="evidence" value="ECO:0007669"/>
    <property type="project" value="UniProtKB-KW"/>
</dbReference>
<keyword evidence="5 12" id="KW-1133">Transmembrane helix</keyword>
<evidence type="ECO:0000256" key="4">
    <source>
        <dbReference type="ARBA" id="ARBA00022692"/>
    </source>
</evidence>
<evidence type="ECO:0000256" key="12">
    <source>
        <dbReference type="SAM" id="Phobius"/>
    </source>
</evidence>
<dbReference type="RefSeq" id="WP_015712063.1">
    <property type="nucleotide sequence ID" value="NC_015577.1"/>
</dbReference>
<evidence type="ECO:0000313" key="14">
    <source>
        <dbReference type="EMBL" id="AEF81309.1"/>
    </source>
</evidence>
<evidence type="ECO:0000313" key="15">
    <source>
        <dbReference type="Proteomes" id="UP000009222"/>
    </source>
</evidence>
<dbReference type="InParanoid" id="F5Y7C0"/>
<dbReference type="OrthoDB" id="362685at2"/>
<evidence type="ECO:0000256" key="6">
    <source>
        <dbReference type="ARBA" id="ARBA00023136"/>
    </source>
</evidence>
<protein>
    <recommendedName>
        <fullName evidence="9">Periplasmic chaperone PpiD</fullName>
    </recommendedName>
    <alternativeName>
        <fullName evidence="10">Periplasmic folding chaperone</fullName>
    </alternativeName>
</protein>
<feature type="transmembrane region" description="Helical" evidence="12">
    <location>
        <begin position="29"/>
        <end position="52"/>
    </location>
</feature>
<evidence type="ECO:0000256" key="10">
    <source>
        <dbReference type="ARBA" id="ARBA00042775"/>
    </source>
</evidence>
<evidence type="ECO:0000259" key="13">
    <source>
        <dbReference type="PROSITE" id="PS50198"/>
    </source>
</evidence>
<dbReference type="PROSITE" id="PS50198">
    <property type="entry name" value="PPIC_PPIASE_2"/>
    <property type="match status" value="1"/>
</dbReference>
<keyword evidence="2" id="KW-1003">Cell membrane</keyword>
<dbReference type="Gene3D" id="3.10.50.40">
    <property type="match status" value="1"/>
</dbReference>
<dbReference type="STRING" id="545695.TREAZ_3513"/>
<dbReference type="Pfam" id="PF00639">
    <property type="entry name" value="Rotamase"/>
    <property type="match status" value="1"/>
</dbReference>
<dbReference type="GO" id="GO:0005886">
    <property type="term" value="C:plasma membrane"/>
    <property type="evidence" value="ECO:0007669"/>
    <property type="project" value="UniProtKB-SubCell"/>
</dbReference>
<sequence length="510" mass="56867">MALKEKKLPEKQEESIKNDFVRRFKANPFIFIGTIVILIIVIVAFVLVPAIVPSAQGGAGLNLTFGSYNKAPISYVEGNYFYQVQQNMAQQYQSSLTESNYQFVLYQIWRQAFESAVVHAGILDEMKQAGYVAPEDVVDREVALLPEFQENGRFSAAKYRQLDNNRRLALWRQVQDSVSVGHYVQDLTELKVSSQESSFVSDLASPQRKFDLVAFPVSAYPDSEVVSYAQANPQLFKVTHLSRITINSSERDARQILGSIQDGTTTFEDAAKANSQDSFTENGGDMGIIMAYELASTISDETIRQGIVNLSRGSFSDVLAIGEKSWAFFRAEEEPHNADTSDTSVVDKIRSYVMSFERGKAEDYTLAEAEKFTADAREAGFDSAIGNRAIEKKSFGPIPVNYGDTSLFPSVSSSGVTELGNASTNENFWQAAFGTSINSPSSPFVLGDNVIVLYPTEETVSDPEFNNYIGLYYSYWLNDSVQQGVSSYFLSNGKLDDRFWDVFQHIWNTN</sequence>
<feature type="domain" description="PpiC" evidence="13">
    <location>
        <begin position="233"/>
        <end position="333"/>
    </location>
</feature>
<evidence type="ECO:0000256" key="11">
    <source>
        <dbReference type="PROSITE-ProRule" id="PRU00278"/>
    </source>
</evidence>
<keyword evidence="11" id="KW-0697">Rotamase</keyword>
<proteinExistence type="inferred from homology"/>
<evidence type="ECO:0000256" key="9">
    <source>
        <dbReference type="ARBA" id="ARBA00040743"/>
    </source>
</evidence>
<gene>
    <name evidence="14" type="ordered locus">TREAZ_3513</name>
</gene>
<dbReference type="InterPro" id="IPR046357">
    <property type="entry name" value="PPIase_dom_sf"/>
</dbReference>
<evidence type="ECO:0000256" key="1">
    <source>
        <dbReference type="ARBA" id="ARBA00004382"/>
    </source>
</evidence>